<reference evidence="2" key="1">
    <citation type="submission" date="2020-04" db="EMBL/GenBank/DDBJ databases">
        <authorList>
            <person name="Alioto T."/>
            <person name="Alioto T."/>
            <person name="Gomez Garrido J."/>
        </authorList>
    </citation>
    <scope>NUCLEOTIDE SEQUENCE</scope>
    <source>
        <strain evidence="2">A484AB</strain>
    </source>
</reference>
<comment type="caution">
    <text evidence="2">The sequence shown here is derived from an EMBL/GenBank/DDBJ whole genome shotgun (WGS) entry which is preliminary data.</text>
</comment>
<protein>
    <submittedName>
        <fullName evidence="2">Uncharacterized protein</fullName>
    </submittedName>
</protein>
<dbReference type="AlphaFoldDB" id="A0A6S7FSE3"/>
<dbReference type="Proteomes" id="UP001152795">
    <property type="component" value="Unassembled WGS sequence"/>
</dbReference>
<feature type="region of interest" description="Disordered" evidence="1">
    <location>
        <begin position="62"/>
        <end position="85"/>
    </location>
</feature>
<feature type="compositionally biased region" description="Basic and acidic residues" evidence="1">
    <location>
        <begin position="70"/>
        <end position="85"/>
    </location>
</feature>
<keyword evidence="3" id="KW-1185">Reference proteome</keyword>
<name>A0A6S7FSE3_PARCT</name>
<dbReference type="OrthoDB" id="5983950at2759"/>
<organism evidence="2 3">
    <name type="scientific">Paramuricea clavata</name>
    <name type="common">Red gorgonian</name>
    <name type="synonym">Violescent sea-whip</name>
    <dbReference type="NCBI Taxonomy" id="317549"/>
    <lineage>
        <taxon>Eukaryota</taxon>
        <taxon>Metazoa</taxon>
        <taxon>Cnidaria</taxon>
        <taxon>Anthozoa</taxon>
        <taxon>Octocorallia</taxon>
        <taxon>Malacalcyonacea</taxon>
        <taxon>Plexauridae</taxon>
        <taxon>Paramuricea</taxon>
    </lineage>
</organism>
<sequence>MMRYYASRSQLPWQQQKDIKLSGINHGGLGLIQAVPDNFDADISSQNGKMSTHSLAMLITQPSNASDDDQSTRESIPRMKKSEMSKDTDFEIPVQRYQGPKVVPMPKKCSKKSALPLKVLCGAILSERRAKVLDLAFLRDVTNTEAWPEYNGYNTRMTRQQGVSMQPKTKAVYLPLIDMTPSDPDTIMTALHEAKRLSKE</sequence>
<evidence type="ECO:0000313" key="2">
    <source>
        <dbReference type="EMBL" id="CAB3980023.1"/>
    </source>
</evidence>
<dbReference type="EMBL" id="CACRXK020000251">
    <property type="protein sequence ID" value="CAB3980023.1"/>
    <property type="molecule type" value="Genomic_DNA"/>
</dbReference>
<evidence type="ECO:0000313" key="3">
    <source>
        <dbReference type="Proteomes" id="UP001152795"/>
    </source>
</evidence>
<accession>A0A6S7FSE3</accession>
<proteinExistence type="predicted"/>
<evidence type="ECO:0000256" key="1">
    <source>
        <dbReference type="SAM" id="MobiDB-lite"/>
    </source>
</evidence>
<gene>
    <name evidence="2" type="ORF">PACLA_8A012644</name>
</gene>